<dbReference type="InterPro" id="IPR001584">
    <property type="entry name" value="Integrase_cat-core"/>
</dbReference>
<reference evidence="2" key="1">
    <citation type="submission" date="2018-05" db="EMBL/GenBank/DDBJ databases">
        <title>Draft genome of Mucuna pruriens seed.</title>
        <authorList>
            <person name="Nnadi N.E."/>
            <person name="Vos R."/>
            <person name="Hasami M.H."/>
            <person name="Devisetty U.K."/>
            <person name="Aguiy J.C."/>
        </authorList>
    </citation>
    <scope>NUCLEOTIDE SEQUENCE [LARGE SCALE GENOMIC DNA]</scope>
    <source>
        <strain evidence="2">JCA_2017</strain>
    </source>
</reference>
<dbReference type="Gene3D" id="3.30.420.10">
    <property type="entry name" value="Ribonuclease H-like superfamily/Ribonuclease H"/>
    <property type="match status" value="1"/>
</dbReference>
<organism evidence="2 3">
    <name type="scientific">Mucuna pruriens</name>
    <name type="common">Velvet bean</name>
    <name type="synonym">Dolichos pruriens</name>
    <dbReference type="NCBI Taxonomy" id="157652"/>
    <lineage>
        <taxon>Eukaryota</taxon>
        <taxon>Viridiplantae</taxon>
        <taxon>Streptophyta</taxon>
        <taxon>Embryophyta</taxon>
        <taxon>Tracheophyta</taxon>
        <taxon>Spermatophyta</taxon>
        <taxon>Magnoliopsida</taxon>
        <taxon>eudicotyledons</taxon>
        <taxon>Gunneridae</taxon>
        <taxon>Pentapetalae</taxon>
        <taxon>rosids</taxon>
        <taxon>fabids</taxon>
        <taxon>Fabales</taxon>
        <taxon>Fabaceae</taxon>
        <taxon>Papilionoideae</taxon>
        <taxon>50 kb inversion clade</taxon>
        <taxon>NPAAA clade</taxon>
        <taxon>indigoferoid/millettioid clade</taxon>
        <taxon>Phaseoleae</taxon>
        <taxon>Mucuna</taxon>
    </lineage>
</organism>
<dbReference type="SUPFAM" id="SSF53098">
    <property type="entry name" value="Ribonuclease H-like"/>
    <property type="match status" value="1"/>
</dbReference>
<dbReference type="PROSITE" id="PS50994">
    <property type="entry name" value="INTEGRASE"/>
    <property type="match status" value="1"/>
</dbReference>
<dbReference type="InterPro" id="IPR036397">
    <property type="entry name" value="RNaseH_sf"/>
</dbReference>
<gene>
    <name evidence="2" type="primary">Tf2-9</name>
    <name evidence="2" type="ORF">CR513_22182</name>
</gene>
<comment type="caution">
    <text evidence="2">The sequence shown here is derived from an EMBL/GenBank/DDBJ whole genome shotgun (WGS) entry which is preliminary data.</text>
</comment>
<dbReference type="InterPro" id="IPR012337">
    <property type="entry name" value="RNaseH-like_sf"/>
</dbReference>
<dbReference type="GO" id="GO:0003676">
    <property type="term" value="F:nucleic acid binding"/>
    <property type="evidence" value="ECO:0007669"/>
    <property type="project" value="InterPro"/>
</dbReference>
<feature type="domain" description="Integrase catalytic" evidence="1">
    <location>
        <begin position="148"/>
        <end position="269"/>
    </location>
</feature>
<dbReference type="EMBL" id="QJKJ01004159">
    <property type="protein sequence ID" value="RDX95323.1"/>
    <property type="molecule type" value="Genomic_DNA"/>
</dbReference>
<dbReference type="OrthoDB" id="2016337at2759"/>
<protein>
    <submittedName>
        <fullName evidence="2">Tf2-9</fullName>
    </submittedName>
</protein>
<accession>A0A371GXZ6</accession>
<dbReference type="GO" id="GO:0015074">
    <property type="term" value="P:DNA integration"/>
    <property type="evidence" value="ECO:0007669"/>
    <property type="project" value="InterPro"/>
</dbReference>
<feature type="non-terminal residue" evidence="2">
    <location>
        <position position="1"/>
    </location>
</feature>
<proteinExistence type="predicted"/>
<sequence length="399" mass="45227">MRLAKELEAKTLTAKSDLKLKLGWRPPSRNSHSTTHRRGVQRSVIDESISQLAIKEPAVCSVEGKRTWISPLMEYLKDKQLPSDTTEARKVAKDVTRYIIIGGELCRQGFSFPLLQCIESEEAQYVVKEVHERVRDTHIGGRALANKIARAGYYWSTLKNDCVEYVSKICGSEHSTPRVAALYLLALAVPQIGVDILGPFPPTPGQVKYLIVAIIYRFGLPAEIVSNSGTQFASRLTASFYTQLKIKQCFTLVDHPQANGQVEAANRVLWSYHTTPHSSTNETPFRLTFGREAIIPVKIREPSPRITLFWPAESEDELREVRKVVQGGQTPRDPRQFKPHDLVLRKITRTANNNKLTPIWKGSFRITKEVGKGAYRLEQLDGKKIPQIWNMMNLQLYYS</sequence>
<name>A0A371GXZ6_MUCPR</name>
<dbReference type="Proteomes" id="UP000257109">
    <property type="component" value="Unassembled WGS sequence"/>
</dbReference>
<dbReference type="PANTHER" id="PTHR48475:SF2">
    <property type="entry name" value="RIBONUCLEASE H"/>
    <property type="match status" value="1"/>
</dbReference>
<evidence type="ECO:0000259" key="1">
    <source>
        <dbReference type="PROSITE" id="PS50994"/>
    </source>
</evidence>
<dbReference type="PANTHER" id="PTHR48475">
    <property type="entry name" value="RIBONUCLEASE H"/>
    <property type="match status" value="1"/>
</dbReference>
<keyword evidence="3" id="KW-1185">Reference proteome</keyword>
<dbReference type="AlphaFoldDB" id="A0A371GXZ6"/>
<evidence type="ECO:0000313" key="2">
    <source>
        <dbReference type="EMBL" id="RDX95323.1"/>
    </source>
</evidence>
<evidence type="ECO:0000313" key="3">
    <source>
        <dbReference type="Proteomes" id="UP000257109"/>
    </source>
</evidence>
<dbReference type="Gene3D" id="1.10.340.70">
    <property type="match status" value="1"/>
</dbReference>